<protein>
    <submittedName>
        <fullName evidence="1">Uncharacterized protein</fullName>
    </submittedName>
</protein>
<accession>E9H8G3</accession>
<dbReference type="Proteomes" id="UP000000305">
    <property type="component" value="Unassembled WGS sequence"/>
</dbReference>
<evidence type="ECO:0000313" key="1">
    <source>
        <dbReference type="EMBL" id="EFX71985.1"/>
    </source>
</evidence>
<dbReference type="EMBL" id="GL732604">
    <property type="protein sequence ID" value="EFX71985.1"/>
    <property type="molecule type" value="Genomic_DNA"/>
</dbReference>
<keyword evidence="2" id="KW-1185">Reference proteome</keyword>
<reference evidence="1 2" key="1">
    <citation type="journal article" date="2011" name="Science">
        <title>The ecoresponsive genome of Daphnia pulex.</title>
        <authorList>
            <person name="Colbourne J.K."/>
            <person name="Pfrender M.E."/>
            <person name="Gilbert D."/>
            <person name="Thomas W.K."/>
            <person name="Tucker A."/>
            <person name="Oakley T.H."/>
            <person name="Tokishita S."/>
            <person name="Aerts A."/>
            <person name="Arnold G.J."/>
            <person name="Basu M.K."/>
            <person name="Bauer D.J."/>
            <person name="Caceres C.E."/>
            <person name="Carmel L."/>
            <person name="Casola C."/>
            <person name="Choi J.H."/>
            <person name="Detter J.C."/>
            <person name="Dong Q."/>
            <person name="Dusheyko S."/>
            <person name="Eads B.D."/>
            <person name="Frohlich T."/>
            <person name="Geiler-Samerotte K.A."/>
            <person name="Gerlach D."/>
            <person name="Hatcher P."/>
            <person name="Jogdeo S."/>
            <person name="Krijgsveld J."/>
            <person name="Kriventseva E.V."/>
            <person name="Kultz D."/>
            <person name="Laforsch C."/>
            <person name="Lindquist E."/>
            <person name="Lopez J."/>
            <person name="Manak J.R."/>
            <person name="Muller J."/>
            <person name="Pangilinan J."/>
            <person name="Patwardhan R.P."/>
            <person name="Pitluck S."/>
            <person name="Pritham E.J."/>
            <person name="Rechtsteiner A."/>
            <person name="Rho M."/>
            <person name="Rogozin I.B."/>
            <person name="Sakarya O."/>
            <person name="Salamov A."/>
            <person name="Schaack S."/>
            <person name="Shapiro H."/>
            <person name="Shiga Y."/>
            <person name="Skalitzky C."/>
            <person name="Smith Z."/>
            <person name="Souvorov A."/>
            <person name="Sung W."/>
            <person name="Tang Z."/>
            <person name="Tsuchiya D."/>
            <person name="Tu H."/>
            <person name="Vos H."/>
            <person name="Wang M."/>
            <person name="Wolf Y.I."/>
            <person name="Yamagata H."/>
            <person name="Yamada T."/>
            <person name="Ye Y."/>
            <person name="Shaw J.R."/>
            <person name="Andrews J."/>
            <person name="Crease T.J."/>
            <person name="Tang H."/>
            <person name="Lucas S.M."/>
            <person name="Robertson H.M."/>
            <person name="Bork P."/>
            <person name="Koonin E.V."/>
            <person name="Zdobnov E.M."/>
            <person name="Grigoriev I.V."/>
            <person name="Lynch M."/>
            <person name="Boore J.L."/>
        </authorList>
    </citation>
    <scope>NUCLEOTIDE SEQUENCE [LARGE SCALE GENOMIC DNA]</scope>
</reference>
<feature type="non-terminal residue" evidence="1">
    <location>
        <position position="76"/>
    </location>
</feature>
<proteinExistence type="predicted"/>
<dbReference type="STRING" id="6669.E9H8G3"/>
<sequence>TSFHGCERCDVVGKTIMKRRVFKSLNARLRTDASFRGQRDKHHKKHHINDITSIDNVMCFPLDYMQLVCLGTFKRF</sequence>
<feature type="non-terminal residue" evidence="1">
    <location>
        <position position="1"/>
    </location>
</feature>
<dbReference type="InParanoid" id="E9H8G3"/>
<dbReference type="HOGENOM" id="CLU_004416_2_3_1"/>
<evidence type="ECO:0000313" key="2">
    <source>
        <dbReference type="Proteomes" id="UP000000305"/>
    </source>
</evidence>
<dbReference type="PhylomeDB" id="E9H8G3"/>
<dbReference type="KEGG" id="dpx:DAPPUDRAFT_17530"/>
<name>E9H8G3_DAPPU</name>
<organism evidence="1 2">
    <name type="scientific">Daphnia pulex</name>
    <name type="common">Water flea</name>
    <dbReference type="NCBI Taxonomy" id="6669"/>
    <lineage>
        <taxon>Eukaryota</taxon>
        <taxon>Metazoa</taxon>
        <taxon>Ecdysozoa</taxon>
        <taxon>Arthropoda</taxon>
        <taxon>Crustacea</taxon>
        <taxon>Branchiopoda</taxon>
        <taxon>Diplostraca</taxon>
        <taxon>Cladocera</taxon>
        <taxon>Anomopoda</taxon>
        <taxon>Daphniidae</taxon>
        <taxon>Daphnia</taxon>
    </lineage>
</organism>
<gene>
    <name evidence="1" type="ORF">DAPPUDRAFT_17530</name>
</gene>
<dbReference type="AlphaFoldDB" id="E9H8G3"/>